<dbReference type="PANTHER" id="PTHR43265:SF1">
    <property type="entry name" value="ESTERASE ESTD"/>
    <property type="match status" value="1"/>
</dbReference>
<dbReference type="Proteomes" id="UP000823963">
    <property type="component" value="Unassembled WGS sequence"/>
</dbReference>
<organism evidence="2 3">
    <name type="scientific">Candidatus Ligilactobacillus excrementigallinarum</name>
    <dbReference type="NCBI Taxonomy" id="2838641"/>
    <lineage>
        <taxon>Bacteria</taxon>
        <taxon>Bacillati</taxon>
        <taxon>Bacillota</taxon>
        <taxon>Bacilli</taxon>
        <taxon>Lactobacillales</taxon>
        <taxon>Lactobacillaceae</taxon>
        <taxon>Ligilactobacillus</taxon>
    </lineage>
</organism>
<evidence type="ECO:0000313" key="3">
    <source>
        <dbReference type="Proteomes" id="UP000823963"/>
    </source>
</evidence>
<dbReference type="AlphaFoldDB" id="A0A9D1UXY2"/>
<reference evidence="2" key="1">
    <citation type="journal article" date="2021" name="PeerJ">
        <title>Extensive microbial diversity within the chicken gut microbiome revealed by metagenomics and culture.</title>
        <authorList>
            <person name="Gilroy R."/>
            <person name="Ravi A."/>
            <person name="Getino M."/>
            <person name="Pursley I."/>
            <person name="Horton D.L."/>
            <person name="Alikhan N.F."/>
            <person name="Baker D."/>
            <person name="Gharbi K."/>
            <person name="Hall N."/>
            <person name="Watson M."/>
            <person name="Adriaenssens E.M."/>
            <person name="Foster-Nyarko E."/>
            <person name="Jarju S."/>
            <person name="Secka A."/>
            <person name="Antonio M."/>
            <person name="Oren A."/>
            <person name="Chaudhuri R.R."/>
            <person name="La Ragione R."/>
            <person name="Hildebrand F."/>
            <person name="Pallen M.J."/>
        </authorList>
    </citation>
    <scope>NUCLEOTIDE SEQUENCE</scope>
    <source>
        <strain evidence="2">6627</strain>
    </source>
</reference>
<dbReference type="InterPro" id="IPR022742">
    <property type="entry name" value="Hydrolase_4"/>
</dbReference>
<dbReference type="PANTHER" id="PTHR43265">
    <property type="entry name" value="ESTERASE ESTD"/>
    <property type="match status" value="1"/>
</dbReference>
<dbReference type="InterPro" id="IPR053145">
    <property type="entry name" value="AB_hydrolase_Est10"/>
</dbReference>
<dbReference type="InterPro" id="IPR029058">
    <property type="entry name" value="AB_hydrolase_fold"/>
</dbReference>
<dbReference type="Gene3D" id="3.40.50.1820">
    <property type="entry name" value="alpha/beta hydrolase"/>
    <property type="match status" value="1"/>
</dbReference>
<gene>
    <name evidence="2" type="ORF">H9861_06880</name>
</gene>
<evidence type="ECO:0000313" key="2">
    <source>
        <dbReference type="EMBL" id="HIX02461.1"/>
    </source>
</evidence>
<feature type="domain" description="Serine aminopeptidase S33" evidence="1">
    <location>
        <begin position="29"/>
        <end position="142"/>
    </location>
</feature>
<dbReference type="Pfam" id="PF12146">
    <property type="entry name" value="Hydrolase_4"/>
    <property type="match status" value="1"/>
</dbReference>
<name>A0A9D1UXY2_9LACO</name>
<sequence>MQEIEIQRDGLTLRGILETPAQNRYDLAILMHGFSGNCGRNNPGNMHYRLAKMLKANGIASLRFDFDGHGESDGNFCDMTVSSEIADGEKILEFARKMKQVNRIILLGHSQGGVVASMLGGYYHDYIDKLVLLAPAATLKDDALAGHTLNLQYDPLHIPDKQELRPGYNVGGFYLRTAQMLPIYEVSAEFTGKVCIIHGTNDQVVNPNASRKYHRCYENSELHLIEGAGHLLEGKYRDTMLQIVKEFLTK</sequence>
<proteinExistence type="predicted"/>
<dbReference type="EMBL" id="DXFP01000065">
    <property type="protein sequence ID" value="HIX02461.1"/>
    <property type="molecule type" value="Genomic_DNA"/>
</dbReference>
<protein>
    <submittedName>
        <fullName evidence="2">Lysophospholipase</fullName>
    </submittedName>
</protein>
<accession>A0A9D1UXY2</accession>
<evidence type="ECO:0000259" key="1">
    <source>
        <dbReference type="Pfam" id="PF12146"/>
    </source>
</evidence>
<dbReference type="GO" id="GO:0052689">
    <property type="term" value="F:carboxylic ester hydrolase activity"/>
    <property type="evidence" value="ECO:0007669"/>
    <property type="project" value="TreeGrafter"/>
</dbReference>
<reference evidence="2" key="2">
    <citation type="submission" date="2021-04" db="EMBL/GenBank/DDBJ databases">
        <authorList>
            <person name="Gilroy R."/>
        </authorList>
    </citation>
    <scope>NUCLEOTIDE SEQUENCE</scope>
    <source>
        <strain evidence="2">6627</strain>
    </source>
</reference>
<dbReference type="SUPFAM" id="SSF53474">
    <property type="entry name" value="alpha/beta-Hydrolases"/>
    <property type="match status" value="1"/>
</dbReference>
<comment type="caution">
    <text evidence="2">The sequence shown here is derived from an EMBL/GenBank/DDBJ whole genome shotgun (WGS) entry which is preliminary data.</text>
</comment>